<dbReference type="PANTHER" id="PTHR11089:SF9">
    <property type="entry name" value="NUCLEOLAR GTP-BINDING PROTEIN 2"/>
    <property type="match status" value="1"/>
</dbReference>
<dbReference type="OrthoDB" id="444945at2759"/>
<dbReference type="GO" id="GO:0005730">
    <property type="term" value="C:nucleolus"/>
    <property type="evidence" value="ECO:0007669"/>
    <property type="project" value="TreeGrafter"/>
</dbReference>
<feature type="region of interest" description="Disordered" evidence="3">
    <location>
        <begin position="267"/>
        <end position="332"/>
    </location>
</feature>
<gene>
    <name evidence="4" type="ORF">FWK35_00000370</name>
</gene>
<dbReference type="InterPro" id="IPR050755">
    <property type="entry name" value="TRAFAC_YlqF/YawG_RiboMat"/>
</dbReference>
<dbReference type="PANTHER" id="PTHR11089">
    <property type="entry name" value="GTP-BINDING PROTEIN-RELATED"/>
    <property type="match status" value="1"/>
</dbReference>
<name>A0A6G0ZKX9_APHCR</name>
<dbReference type="Gene3D" id="3.40.50.300">
    <property type="entry name" value="P-loop containing nucleotide triphosphate hydrolases"/>
    <property type="match status" value="1"/>
</dbReference>
<reference evidence="4 5" key="1">
    <citation type="submission" date="2019-08" db="EMBL/GenBank/DDBJ databases">
        <title>Whole genome of Aphis craccivora.</title>
        <authorList>
            <person name="Voronova N.V."/>
            <person name="Shulinski R.S."/>
            <person name="Bandarenka Y.V."/>
            <person name="Zhorov D.G."/>
            <person name="Warner D."/>
        </authorList>
    </citation>
    <scope>NUCLEOTIDE SEQUENCE [LARGE SCALE GENOMIC DNA]</scope>
    <source>
        <strain evidence="4">180601</strain>
        <tissue evidence="4">Whole Body</tissue>
    </source>
</reference>
<dbReference type="EMBL" id="VUJU01000258">
    <property type="protein sequence ID" value="KAF0771745.1"/>
    <property type="molecule type" value="Genomic_DNA"/>
</dbReference>
<protein>
    <submittedName>
        <fullName evidence="4">Nucleolar GTP-binding protein 2-like</fullName>
    </submittedName>
</protein>
<keyword evidence="2" id="KW-0342">GTP-binding</keyword>
<feature type="compositionally biased region" description="Basic and acidic residues" evidence="3">
    <location>
        <begin position="297"/>
        <end position="311"/>
    </location>
</feature>
<proteinExistence type="predicted"/>
<evidence type="ECO:0000313" key="4">
    <source>
        <dbReference type="EMBL" id="KAF0771745.1"/>
    </source>
</evidence>
<dbReference type="GO" id="GO:0005525">
    <property type="term" value="F:GTP binding"/>
    <property type="evidence" value="ECO:0007669"/>
    <property type="project" value="UniProtKB-KW"/>
</dbReference>
<comment type="caution">
    <text evidence="4">The sequence shown here is derived from an EMBL/GenBank/DDBJ whole genome shotgun (WGS) entry which is preliminary data.</text>
</comment>
<evidence type="ECO:0000256" key="3">
    <source>
        <dbReference type="SAM" id="MobiDB-lite"/>
    </source>
</evidence>
<evidence type="ECO:0000256" key="2">
    <source>
        <dbReference type="ARBA" id="ARBA00023134"/>
    </source>
</evidence>
<feature type="compositionally biased region" description="Basic residues" evidence="3">
    <location>
        <begin position="320"/>
        <end position="332"/>
    </location>
</feature>
<sequence>MKPTLLNEKIMNIVFGSKSTRKRPNLYVRDEQQLSETLNSINESYSDDKDLDLEREDTCERTAPRDWIMAAGQRIKLEHVALILNIFLKKEKYHKHLIFVLNKVDLVPVWVTQRWVAIFSSEYPIVAFHVSLTHHFRKGVVINLMRQFTKLHSERKQISVGFIGYPNVDPIAGEIKVWQYITLMKRSFPIYCPGVVHDAANTKTDMEKVLKGVVRVELEPDPEQYIPSLVERLGIKTGKLLKGGDADLTLYARMRTKRADLDVAVENVSDDETVKTPLPAEKDKNTTSTDSDEEEEERKKEKQEKLQEAHDAYMSSLTSKQKRSFMLRNKRKNVGNDFYDVTNVKNRNRDCKIPKNK</sequence>
<organism evidence="4 5">
    <name type="scientific">Aphis craccivora</name>
    <name type="common">Cowpea aphid</name>
    <dbReference type="NCBI Taxonomy" id="307492"/>
    <lineage>
        <taxon>Eukaryota</taxon>
        <taxon>Metazoa</taxon>
        <taxon>Ecdysozoa</taxon>
        <taxon>Arthropoda</taxon>
        <taxon>Hexapoda</taxon>
        <taxon>Insecta</taxon>
        <taxon>Pterygota</taxon>
        <taxon>Neoptera</taxon>
        <taxon>Paraneoptera</taxon>
        <taxon>Hemiptera</taxon>
        <taxon>Sternorrhyncha</taxon>
        <taxon>Aphidomorpha</taxon>
        <taxon>Aphidoidea</taxon>
        <taxon>Aphididae</taxon>
        <taxon>Aphidini</taxon>
        <taxon>Aphis</taxon>
        <taxon>Aphis</taxon>
    </lineage>
</organism>
<accession>A0A6G0ZKX9</accession>
<evidence type="ECO:0000313" key="5">
    <source>
        <dbReference type="Proteomes" id="UP000478052"/>
    </source>
</evidence>
<dbReference type="InterPro" id="IPR027417">
    <property type="entry name" value="P-loop_NTPase"/>
</dbReference>
<keyword evidence="5" id="KW-1185">Reference proteome</keyword>
<dbReference type="Proteomes" id="UP000478052">
    <property type="component" value="Unassembled WGS sequence"/>
</dbReference>
<evidence type="ECO:0000256" key="1">
    <source>
        <dbReference type="ARBA" id="ARBA00022741"/>
    </source>
</evidence>
<dbReference type="SUPFAM" id="SSF52540">
    <property type="entry name" value="P-loop containing nucleoside triphosphate hydrolases"/>
    <property type="match status" value="1"/>
</dbReference>
<dbReference type="AlphaFoldDB" id="A0A6G0ZKX9"/>
<keyword evidence="1" id="KW-0547">Nucleotide-binding</keyword>